<dbReference type="InterPro" id="IPR050164">
    <property type="entry name" value="Peptidase_C19"/>
</dbReference>
<accession>A0A8J4BQW9</accession>
<feature type="region of interest" description="Disordered" evidence="8">
    <location>
        <begin position="544"/>
        <end position="578"/>
    </location>
</feature>
<dbReference type="InterPro" id="IPR038765">
    <property type="entry name" value="Papain-like_cys_pep_sf"/>
</dbReference>
<feature type="compositionally biased region" description="Polar residues" evidence="8">
    <location>
        <begin position="924"/>
        <end position="939"/>
    </location>
</feature>
<feature type="compositionally biased region" description="Polar residues" evidence="8">
    <location>
        <begin position="998"/>
        <end position="1009"/>
    </location>
</feature>
<reference evidence="10" key="1">
    <citation type="journal article" date="2021" name="Proc. Natl. Acad. Sci. U.S.A.">
        <title>Three genomes in the algal genus Volvox reveal the fate of a haploid sex-determining region after a transition to homothallism.</title>
        <authorList>
            <person name="Yamamoto K."/>
            <person name="Hamaji T."/>
            <person name="Kawai-Toyooka H."/>
            <person name="Matsuzaki R."/>
            <person name="Takahashi F."/>
            <person name="Nishimura Y."/>
            <person name="Kawachi M."/>
            <person name="Noguchi H."/>
            <person name="Minakuchi Y."/>
            <person name="Umen J.G."/>
            <person name="Toyoda A."/>
            <person name="Nozaki H."/>
        </authorList>
    </citation>
    <scope>NUCLEOTIDE SEQUENCE</scope>
    <source>
        <strain evidence="10">NIES-3780</strain>
    </source>
</reference>
<keyword evidence="5" id="KW-0833">Ubl conjugation pathway</keyword>
<feature type="compositionally biased region" description="Polar residues" evidence="8">
    <location>
        <begin position="762"/>
        <end position="772"/>
    </location>
</feature>
<dbReference type="CDD" id="cd02661">
    <property type="entry name" value="Peptidase_C19E"/>
    <property type="match status" value="1"/>
</dbReference>
<dbReference type="EMBL" id="BNCO01000081">
    <property type="protein sequence ID" value="GIL66147.1"/>
    <property type="molecule type" value="Genomic_DNA"/>
</dbReference>
<dbReference type="PROSITE" id="PS50235">
    <property type="entry name" value="USP_3"/>
    <property type="match status" value="1"/>
</dbReference>
<feature type="region of interest" description="Disordered" evidence="8">
    <location>
        <begin position="915"/>
        <end position="961"/>
    </location>
</feature>
<evidence type="ECO:0000256" key="2">
    <source>
        <dbReference type="ARBA" id="ARBA00009085"/>
    </source>
</evidence>
<protein>
    <recommendedName>
        <fullName evidence="3">ubiquitinyl hydrolase 1</fullName>
        <ecNumber evidence="3">3.4.19.12</ecNumber>
    </recommendedName>
</protein>
<dbReference type="PROSITE" id="PS00972">
    <property type="entry name" value="USP_1"/>
    <property type="match status" value="1"/>
</dbReference>
<keyword evidence="6" id="KW-0378">Hydrolase</keyword>
<evidence type="ECO:0000313" key="10">
    <source>
        <dbReference type="EMBL" id="GIL66147.1"/>
    </source>
</evidence>
<feature type="region of interest" description="Disordered" evidence="8">
    <location>
        <begin position="422"/>
        <end position="511"/>
    </location>
</feature>
<dbReference type="Gene3D" id="3.90.70.10">
    <property type="entry name" value="Cysteine proteinases"/>
    <property type="match status" value="1"/>
</dbReference>
<feature type="region of interest" description="Disordered" evidence="8">
    <location>
        <begin position="633"/>
        <end position="670"/>
    </location>
</feature>
<dbReference type="PANTHER" id="PTHR24006:SF758">
    <property type="entry name" value="UBIQUITIN CARBOXYL-TERMINAL HYDROLASE 36"/>
    <property type="match status" value="1"/>
</dbReference>
<feature type="compositionally biased region" description="Low complexity" evidence="8">
    <location>
        <begin position="562"/>
        <end position="575"/>
    </location>
</feature>
<feature type="region of interest" description="Disordered" evidence="8">
    <location>
        <begin position="1032"/>
        <end position="1181"/>
    </location>
</feature>
<dbReference type="GO" id="GO:0006508">
    <property type="term" value="P:proteolysis"/>
    <property type="evidence" value="ECO:0007669"/>
    <property type="project" value="UniProtKB-KW"/>
</dbReference>
<evidence type="ECO:0000313" key="11">
    <source>
        <dbReference type="Proteomes" id="UP000747399"/>
    </source>
</evidence>
<name>A0A8J4BQW9_9CHLO</name>
<keyword evidence="11" id="KW-1185">Reference proteome</keyword>
<evidence type="ECO:0000259" key="9">
    <source>
        <dbReference type="PROSITE" id="PS50235"/>
    </source>
</evidence>
<keyword evidence="4" id="KW-0645">Protease</keyword>
<evidence type="ECO:0000256" key="1">
    <source>
        <dbReference type="ARBA" id="ARBA00000707"/>
    </source>
</evidence>
<dbReference type="InterPro" id="IPR028889">
    <property type="entry name" value="USP"/>
</dbReference>
<evidence type="ECO:0000256" key="4">
    <source>
        <dbReference type="ARBA" id="ARBA00022670"/>
    </source>
</evidence>
<feature type="domain" description="USP" evidence="9">
    <location>
        <begin position="95"/>
        <end position="404"/>
    </location>
</feature>
<feature type="region of interest" description="Disordered" evidence="8">
    <location>
        <begin position="986"/>
        <end position="1013"/>
    </location>
</feature>
<dbReference type="EC" id="3.4.19.12" evidence="3"/>
<dbReference type="PROSITE" id="PS00973">
    <property type="entry name" value="USP_2"/>
    <property type="match status" value="1"/>
</dbReference>
<dbReference type="SUPFAM" id="SSF54001">
    <property type="entry name" value="Cysteine proteinases"/>
    <property type="match status" value="1"/>
</dbReference>
<proteinExistence type="inferred from homology"/>
<dbReference type="GO" id="GO:0005634">
    <property type="term" value="C:nucleus"/>
    <property type="evidence" value="ECO:0007669"/>
    <property type="project" value="TreeGrafter"/>
</dbReference>
<dbReference type="GO" id="GO:0016579">
    <property type="term" value="P:protein deubiquitination"/>
    <property type="evidence" value="ECO:0007669"/>
    <property type="project" value="InterPro"/>
</dbReference>
<dbReference type="InterPro" id="IPR001394">
    <property type="entry name" value="Peptidase_C19_UCH"/>
</dbReference>
<evidence type="ECO:0000256" key="6">
    <source>
        <dbReference type="ARBA" id="ARBA00022801"/>
    </source>
</evidence>
<organism evidence="10 11">
    <name type="scientific">Volvox africanus</name>
    <dbReference type="NCBI Taxonomy" id="51714"/>
    <lineage>
        <taxon>Eukaryota</taxon>
        <taxon>Viridiplantae</taxon>
        <taxon>Chlorophyta</taxon>
        <taxon>core chlorophytes</taxon>
        <taxon>Chlorophyceae</taxon>
        <taxon>CS clade</taxon>
        <taxon>Chlamydomonadales</taxon>
        <taxon>Volvocaceae</taxon>
        <taxon>Volvox</taxon>
    </lineage>
</organism>
<dbReference type="Pfam" id="PF00443">
    <property type="entry name" value="UCH"/>
    <property type="match status" value="1"/>
</dbReference>
<comment type="catalytic activity">
    <reaction evidence="1">
        <text>Thiol-dependent hydrolysis of ester, thioester, amide, peptide and isopeptide bonds formed by the C-terminal Gly of ubiquitin (a 76-residue protein attached to proteins as an intracellular targeting signal).</text>
        <dbReference type="EC" id="3.4.19.12"/>
    </reaction>
</comment>
<feature type="compositionally biased region" description="Acidic residues" evidence="8">
    <location>
        <begin position="1071"/>
        <end position="1080"/>
    </location>
</feature>
<dbReference type="GO" id="GO:0005829">
    <property type="term" value="C:cytosol"/>
    <property type="evidence" value="ECO:0007669"/>
    <property type="project" value="TreeGrafter"/>
</dbReference>
<dbReference type="GO" id="GO:0004843">
    <property type="term" value="F:cysteine-type deubiquitinase activity"/>
    <property type="evidence" value="ECO:0007669"/>
    <property type="project" value="UniProtKB-EC"/>
</dbReference>
<gene>
    <name evidence="10" type="ORF">Vafri_19743</name>
</gene>
<feature type="compositionally biased region" description="Low complexity" evidence="8">
    <location>
        <begin position="645"/>
        <end position="657"/>
    </location>
</feature>
<keyword evidence="7" id="KW-0788">Thiol protease</keyword>
<feature type="compositionally biased region" description="Gly residues" evidence="8">
    <location>
        <begin position="1142"/>
        <end position="1156"/>
    </location>
</feature>
<dbReference type="AlphaFoldDB" id="A0A8J4BQW9"/>
<dbReference type="Proteomes" id="UP000747399">
    <property type="component" value="Unassembled WGS sequence"/>
</dbReference>
<evidence type="ECO:0000256" key="7">
    <source>
        <dbReference type="ARBA" id="ARBA00022807"/>
    </source>
</evidence>
<evidence type="ECO:0000256" key="8">
    <source>
        <dbReference type="SAM" id="MobiDB-lite"/>
    </source>
</evidence>
<sequence>MVLETASLLHPLQATGQSGFRRLTFVPATKPDAHSAPSGVDLIPLNEAPQMPALANGLGPGKGLPGVPAGPKQQRELFRESDLVLHWTTVRNRGAGYHNLGNTCFMNSVLQALAHTPPLAELFLSPRSDKLLVEISGGRVPGEGHDPVAATQQLVRKAFSTLVLAPKAHASSLRLINKRFRLGRQEDSHEFLRCLLDAMHEACLKRFKPKPPPELAATTFVYRIFGGRLRSQIECEGVDYVSRTYDPFLDLSLEINRATSLERALSAFTAPEVLDGANKYRCPKNNKLVRAVKRISVEEAPNVLTVHLKRFEYGGFGAKINKKVEFGTQLDLRPYMSNTKGPQQIYELYGVLVHHGHSVNSGHYICYVKAANGLWHVCDDHRVSAVGERTVLEQRAYILFYVRRHPRSSAAMAAATTAAVHQARTGPGDAEEEVAAAAANGHDKEAVVPVSRRQREGNATSSRGAEQPEGQDGRNAKRARHSETVVAGPVAHVGDSKGTGREAAAASRPVPKSNTALAHMLANLVENKEQLRMPKLKSQMDTALPEEAAGGQQLETDRHEVQQQQQRGGDVQGQRASVNSHQNNLVEISGHGHTNGDVTTSHPPAAKAARFVVAAANGAVAADAKSAFADCENRSHRAISSDSGQQQQQPWPHQQQHIFDSAERSQEQQQNHLVANGLHQARRVSLLKPLRGSLVCTRTSVWYATAGQLCHAAAKGGAGSGKGRVTPSASAPPAAITDVTEDASTWHRRQTTRQPTGHHDSATSPPAVSQPASPRHHVHRSLEDKFDALDSPENRDQIVSKQAIKLCQNRPSSRRSKDDATFADVGLVGCLGPSTTGPQRDLVAGVVSGSKKASRLAFLSAPKSIAASDREPDAVEGAGNVSQQGVVGDDASTELDVHEVEVEPLVRQHKRARQAAADGHGRVGSTSASPANGGVTKSTLGRPADARGKAVTEASTQRQQQLAAATKEVLTGQEALSWLLYGDSGYGRSGARARHAGTGSSREGSQGNGVANWEVDDPGVFELRRQAAQLNHTVSGAKRYVPAGGREYDEWDEEYDRGRTKKVRNNRGENDEGDGYDGEDGDGRGCRPSLLRGGFNVFQRAASEGWRSDAKDGPGQTPGSGRSARGRGRGRTPRELGVRTPGRGGRSPGGRGGRFGGSKSPGRGWGKGRGWSPRGRGTANG</sequence>
<dbReference type="PANTHER" id="PTHR24006">
    <property type="entry name" value="UBIQUITIN CARBOXYL-TERMINAL HYDROLASE"/>
    <property type="match status" value="1"/>
</dbReference>
<dbReference type="InterPro" id="IPR018200">
    <property type="entry name" value="USP_CS"/>
</dbReference>
<comment type="caution">
    <text evidence="10">The sequence shown here is derived from an EMBL/GenBank/DDBJ whole genome shotgun (WGS) entry which is preliminary data.</text>
</comment>
<evidence type="ECO:0000256" key="5">
    <source>
        <dbReference type="ARBA" id="ARBA00022786"/>
    </source>
</evidence>
<comment type="similarity">
    <text evidence="2">Belongs to the peptidase C19 family.</text>
</comment>
<evidence type="ECO:0000256" key="3">
    <source>
        <dbReference type="ARBA" id="ARBA00012759"/>
    </source>
</evidence>
<feature type="region of interest" description="Disordered" evidence="8">
    <location>
        <begin position="713"/>
        <end position="780"/>
    </location>
</feature>